<sequence>MFEHWFGSGKRLQEEHTGLKLGLGGSRIKITPLFSILKGTGPIRLQTGAKLRQKTL</sequence>
<protein>
    <submittedName>
        <fullName evidence="1">Uncharacterized protein</fullName>
    </submittedName>
</protein>
<keyword evidence="2" id="KW-1185">Reference proteome</keyword>
<accession>A0ABP8M2X7</accession>
<evidence type="ECO:0000313" key="2">
    <source>
        <dbReference type="Proteomes" id="UP001500552"/>
    </source>
</evidence>
<dbReference type="Proteomes" id="UP001500552">
    <property type="component" value="Unassembled WGS sequence"/>
</dbReference>
<proteinExistence type="predicted"/>
<reference evidence="2" key="1">
    <citation type="journal article" date="2019" name="Int. J. Syst. Evol. Microbiol.">
        <title>The Global Catalogue of Microorganisms (GCM) 10K type strain sequencing project: providing services to taxonomists for standard genome sequencing and annotation.</title>
        <authorList>
            <consortium name="The Broad Institute Genomics Platform"/>
            <consortium name="The Broad Institute Genome Sequencing Center for Infectious Disease"/>
            <person name="Wu L."/>
            <person name="Ma J."/>
        </authorList>
    </citation>
    <scope>NUCLEOTIDE SEQUENCE [LARGE SCALE GENOMIC DNA]</scope>
    <source>
        <strain evidence="2">JCM 17926</strain>
    </source>
</reference>
<gene>
    <name evidence="1" type="ORF">GCM10023188_38780</name>
</gene>
<comment type="caution">
    <text evidence="1">The sequence shown here is derived from an EMBL/GenBank/DDBJ whole genome shotgun (WGS) entry which is preliminary data.</text>
</comment>
<evidence type="ECO:0000313" key="1">
    <source>
        <dbReference type="EMBL" id="GAA4440918.1"/>
    </source>
</evidence>
<dbReference type="EMBL" id="BAABHC010000029">
    <property type="protein sequence ID" value="GAA4440918.1"/>
    <property type="molecule type" value="Genomic_DNA"/>
</dbReference>
<name>A0ABP8M2X7_9BACT</name>
<organism evidence="1 2">
    <name type="scientific">Pontibacter saemangeumensis</name>
    <dbReference type="NCBI Taxonomy" id="1084525"/>
    <lineage>
        <taxon>Bacteria</taxon>
        <taxon>Pseudomonadati</taxon>
        <taxon>Bacteroidota</taxon>
        <taxon>Cytophagia</taxon>
        <taxon>Cytophagales</taxon>
        <taxon>Hymenobacteraceae</taxon>
        <taxon>Pontibacter</taxon>
    </lineage>
</organism>